<keyword evidence="4" id="KW-0808">Transferase</keyword>
<keyword evidence="7" id="KW-0067">ATP-binding</keyword>
<protein>
    <recommendedName>
        <fullName evidence="2">histidine kinase</fullName>
        <ecNumber evidence="2">2.7.13.3</ecNumber>
    </recommendedName>
</protein>
<organism evidence="13 14">
    <name type="scientific">Paenibacillus chibensis</name>
    <dbReference type="NCBI Taxonomy" id="59846"/>
    <lineage>
        <taxon>Bacteria</taxon>
        <taxon>Bacillati</taxon>
        <taxon>Bacillota</taxon>
        <taxon>Bacilli</taxon>
        <taxon>Bacillales</taxon>
        <taxon>Paenibacillaceae</taxon>
        <taxon>Paenibacillus</taxon>
    </lineage>
</organism>
<evidence type="ECO:0000256" key="3">
    <source>
        <dbReference type="ARBA" id="ARBA00022553"/>
    </source>
</evidence>
<keyword evidence="10" id="KW-1133">Transmembrane helix</keyword>
<keyword evidence="10" id="KW-0472">Membrane</keyword>
<dbReference type="InterPro" id="IPR050482">
    <property type="entry name" value="Sensor_HK_TwoCompSys"/>
</dbReference>
<feature type="domain" description="Signal transduction histidine kinase subgroup 3 dimerisation and phosphoacceptor" evidence="12">
    <location>
        <begin position="208"/>
        <end position="271"/>
    </location>
</feature>
<dbReference type="InterPro" id="IPR036890">
    <property type="entry name" value="HATPase_C_sf"/>
</dbReference>
<evidence type="ECO:0000256" key="2">
    <source>
        <dbReference type="ARBA" id="ARBA00012438"/>
    </source>
</evidence>
<comment type="caution">
    <text evidence="13">The sequence shown here is derived from an EMBL/GenBank/DDBJ whole genome shotgun (WGS) entry which is preliminary data.</text>
</comment>
<evidence type="ECO:0000256" key="1">
    <source>
        <dbReference type="ARBA" id="ARBA00000085"/>
    </source>
</evidence>
<feature type="transmembrane region" description="Helical" evidence="10">
    <location>
        <begin position="69"/>
        <end position="100"/>
    </location>
</feature>
<sequence length="415" mass="46248">METGYDETRPQASNSFIRKILLSSLLVYFMILNMKSGQLETALLGVLLTILAFILVWKPEYVIWRGPAAAISLVILIGTLSYWIMYGLGGNTYFVIFFLIGWATYRLPQAYSAAYTLLNIAVSVILWFIQEKQSVESVLAQCMVLTAVYLLLWAGRLRRETRMMKEEHLKELTTAHQQLETAYSRLRQAHEELEETSEQALRYAVLEERSRIAADIHDSIGHGLTSVIVQLQALPYMIEASPEEAGKTLRNVTEVARECLQDVRTVVHEMGLPRHSEGILELKNMVVSFSEQNGLPVSFAADVQGKIPSEQIYVLYRVLQEALTNILRHARATRAEVVLSGTKDGIVMSIRDDGQAQGPVSPGFGLSAMKARCGKAGGALRIEPLLPHGLEIRAELPTKSEPLKSITEGNESYAP</sequence>
<dbReference type="PANTHER" id="PTHR24421:SF10">
    <property type="entry name" value="NITRATE_NITRITE SENSOR PROTEIN NARQ"/>
    <property type="match status" value="1"/>
</dbReference>
<dbReference type="RefSeq" id="WP_328279747.1">
    <property type="nucleotide sequence ID" value="NZ_JARTLD010000044.1"/>
</dbReference>
<evidence type="ECO:0000313" key="13">
    <source>
        <dbReference type="EMBL" id="MED5019035.1"/>
    </source>
</evidence>
<dbReference type="GO" id="GO:0016301">
    <property type="term" value="F:kinase activity"/>
    <property type="evidence" value="ECO:0007669"/>
    <property type="project" value="UniProtKB-KW"/>
</dbReference>
<keyword evidence="6 13" id="KW-0418">Kinase</keyword>
<evidence type="ECO:0000259" key="12">
    <source>
        <dbReference type="Pfam" id="PF07730"/>
    </source>
</evidence>
<keyword evidence="14" id="KW-1185">Reference proteome</keyword>
<gene>
    <name evidence="13" type="ORF">P9847_17125</name>
</gene>
<dbReference type="Gene3D" id="3.30.565.10">
    <property type="entry name" value="Histidine kinase-like ATPase, C-terminal domain"/>
    <property type="match status" value="1"/>
</dbReference>
<evidence type="ECO:0000256" key="7">
    <source>
        <dbReference type="ARBA" id="ARBA00022840"/>
    </source>
</evidence>
<name>A0ABU6PVW8_9BACL</name>
<evidence type="ECO:0000256" key="4">
    <source>
        <dbReference type="ARBA" id="ARBA00022679"/>
    </source>
</evidence>
<dbReference type="SUPFAM" id="SSF55874">
    <property type="entry name" value="ATPase domain of HSP90 chaperone/DNA topoisomerase II/histidine kinase"/>
    <property type="match status" value="1"/>
</dbReference>
<keyword evidence="3" id="KW-0597">Phosphoprotein</keyword>
<dbReference type="InterPro" id="IPR003594">
    <property type="entry name" value="HATPase_dom"/>
</dbReference>
<accession>A0ABU6PVW8</accession>
<feature type="transmembrane region" description="Helical" evidence="10">
    <location>
        <begin position="135"/>
        <end position="155"/>
    </location>
</feature>
<keyword evidence="5" id="KW-0547">Nucleotide-binding</keyword>
<dbReference type="CDD" id="cd16917">
    <property type="entry name" value="HATPase_UhpB-NarQ-NarX-like"/>
    <property type="match status" value="1"/>
</dbReference>
<dbReference type="InterPro" id="IPR011712">
    <property type="entry name" value="Sig_transdc_His_kin_sub3_dim/P"/>
</dbReference>
<keyword evidence="9" id="KW-0175">Coiled coil</keyword>
<dbReference type="Pfam" id="PF07730">
    <property type="entry name" value="HisKA_3"/>
    <property type="match status" value="1"/>
</dbReference>
<evidence type="ECO:0000313" key="14">
    <source>
        <dbReference type="Proteomes" id="UP001343257"/>
    </source>
</evidence>
<dbReference type="EMBL" id="JARTLD010000044">
    <property type="protein sequence ID" value="MED5019035.1"/>
    <property type="molecule type" value="Genomic_DNA"/>
</dbReference>
<feature type="transmembrane region" description="Helical" evidence="10">
    <location>
        <begin position="39"/>
        <end position="57"/>
    </location>
</feature>
<proteinExistence type="predicted"/>
<evidence type="ECO:0000256" key="8">
    <source>
        <dbReference type="ARBA" id="ARBA00023012"/>
    </source>
</evidence>
<comment type="catalytic activity">
    <reaction evidence="1">
        <text>ATP + protein L-histidine = ADP + protein N-phospho-L-histidine.</text>
        <dbReference type="EC" id="2.7.13.3"/>
    </reaction>
</comment>
<dbReference type="Proteomes" id="UP001343257">
    <property type="component" value="Unassembled WGS sequence"/>
</dbReference>
<dbReference type="EC" id="2.7.13.3" evidence="2"/>
<keyword evidence="8" id="KW-0902">Two-component regulatory system</keyword>
<dbReference type="Gene3D" id="1.20.5.1930">
    <property type="match status" value="1"/>
</dbReference>
<evidence type="ECO:0000256" key="9">
    <source>
        <dbReference type="SAM" id="Coils"/>
    </source>
</evidence>
<feature type="coiled-coil region" evidence="9">
    <location>
        <begin position="169"/>
        <end position="203"/>
    </location>
</feature>
<reference evidence="13 14" key="1">
    <citation type="submission" date="2023-03" db="EMBL/GenBank/DDBJ databases">
        <title>Bacillus Genome Sequencing.</title>
        <authorList>
            <person name="Dunlap C."/>
        </authorList>
    </citation>
    <scope>NUCLEOTIDE SEQUENCE [LARGE SCALE GENOMIC DNA]</scope>
    <source>
        <strain evidence="13 14">NRS-52</strain>
    </source>
</reference>
<feature type="domain" description="Histidine kinase/HSP90-like ATPase" evidence="11">
    <location>
        <begin position="315"/>
        <end position="398"/>
    </location>
</feature>
<evidence type="ECO:0000259" key="11">
    <source>
        <dbReference type="Pfam" id="PF02518"/>
    </source>
</evidence>
<dbReference type="PANTHER" id="PTHR24421">
    <property type="entry name" value="NITRATE/NITRITE SENSOR PROTEIN NARX-RELATED"/>
    <property type="match status" value="1"/>
</dbReference>
<evidence type="ECO:0000256" key="5">
    <source>
        <dbReference type="ARBA" id="ARBA00022741"/>
    </source>
</evidence>
<evidence type="ECO:0000256" key="10">
    <source>
        <dbReference type="SAM" id="Phobius"/>
    </source>
</evidence>
<evidence type="ECO:0000256" key="6">
    <source>
        <dbReference type="ARBA" id="ARBA00022777"/>
    </source>
</evidence>
<keyword evidence="10" id="KW-0812">Transmembrane</keyword>
<feature type="transmembrane region" description="Helical" evidence="10">
    <location>
        <begin position="16"/>
        <end position="32"/>
    </location>
</feature>
<dbReference type="Pfam" id="PF02518">
    <property type="entry name" value="HATPase_c"/>
    <property type="match status" value="1"/>
</dbReference>
<feature type="transmembrane region" description="Helical" evidence="10">
    <location>
        <begin position="112"/>
        <end position="129"/>
    </location>
</feature>